<evidence type="ECO:0000313" key="2">
    <source>
        <dbReference type="EMBL" id="MFD1430600.1"/>
    </source>
</evidence>
<sequence length="250" mass="27396">MKRSESTIELIKDMRKFREQVKQPDKNATNPFTKSKYSDLSAVIKSVDAGTKGTGLSWTQDVCNSEQGVTVQTIIFHDSGEYIEFSPLTMPAGKGTAQELGSAETYARRYTLQTAFGLVGDADDDGNAASNRTQETQQRPTRTTQPRSTPRREEHRPPQQAAPAERMAGNDDKQKLLDRIKAFSKEQHRDANEVYTAVVQRANVGTVKLGSLTLENFVALSAAFQDMVTTAPDPETAGAGDDGEVPPLPF</sequence>
<evidence type="ECO:0000256" key="1">
    <source>
        <dbReference type="SAM" id="MobiDB-lite"/>
    </source>
</evidence>
<feature type="compositionally biased region" description="Low complexity" evidence="1">
    <location>
        <begin position="127"/>
        <end position="148"/>
    </location>
</feature>
<gene>
    <name evidence="2" type="ORF">ACFQ4P_10105</name>
</gene>
<dbReference type="InterPro" id="IPR007499">
    <property type="entry name" value="ERF_bacteria_virus"/>
</dbReference>
<evidence type="ECO:0000313" key="3">
    <source>
        <dbReference type="Proteomes" id="UP001597196"/>
    </source>
</evidence>
<accession>A0ABW4CI88</accession>
<dbReference type="EMBL" id="JBHTOC010000014">
    <property type="protein sequence ID" value="MFD1430600.1"/>
    <property type="molecule type" value="Genomic_DNA"/>
</dbReference>
<keyword evidence="3" id="KW-1185">Reference proteome</keyword>
<name>A0ABW4CI88_9LACO</name>
<dbReference type="Proteomes" id="UP001597196">
    <property type="component" value="Unassembled WGS sequence"/>
</dbReference>
<protein>
    <submittedName>
        <fullName evidence="2">ERF family protein</fullName>
    </submittedName>
</protein>
<organism evidence="2 3">
    <name type="scientific">Lacticaseibacillus mingshuiensis</name>
    <dbReference type="NCBI Taxonomy" id="2799574"/>
    <lineage>
        <taxon>Bacteria</taxon>
        <taxon>Bacillati</taxon>
        <taxon>Bacillota</taxon>
        <taxon>Bacilli</taxon>
        <taxon>Lactobacillales</taxon>
        <taxon>Lactobacillaceae</taxon>
        <taxon>Lacticaseibacillus</taxon>
    </lineage>
</organism>
<dbReference type="Pfam" id="PF04404">
    <property type="entry name" value="ERF"/>
    <property type="match status" value="1"/>
</dbReference>
<comment type="caution">
    <text evidence="2">The sequence shown here is derived from an EMBL/GenBank/DDBJ whole genome shotgun (WGS) entry which is preliminary data.</text>
</comment>
<feature type="region of interest" description="Disordered" evidence="1">
    <location>
        <begin position="121"/>
        <end position="172"/>
    </location>
</feature>
<reference evidence="3" key="1">
    <citation type="journal article" date="2019" name="Int. J. Syst. Evol. Microbiol.">
        <title>The Global Catalogue of Microorganisms (GCM) 10K type strain sequencing project: providing services to taxonomists for standard genome sequencing and annotation.</title>
        <authorList>
            <consortium name="The Broad Institute Genomics Platform"/>
            <consortium name="The Broad Institute Genome Sequencing Center for Infectious Disease"/>
            <person name="Wu L."/>
            <person name="Ma J."/>
        </authorList>
    </citation>
    <scope>NUCLEOTIDE SEQUENCE [LARGE SCALE GENOMIC DNA]</scope>
    <source>
        <strain evidence="3">CCM 8980</strain>
    </source>
</reference>
<dbReference type="RefSeq" id="WP_125697318.1">
    <property type="nucleotide sequence ID" value="NZ_BOLQ01000022.1"/>
</dbReference>
<proteinExistence type="predicted"/>
<feature type="region of interest" description="Disordered" evidence="1">
    <location>
        <begin position="230"/>
        <end position="250"/>
    </location>
</feature>